<dbReference type="InterPro" id="IPR000210">
    <property type="entry name" value="BTB/POZ_dom"/>
</dbReference>
<accession>A0A5B7AP64</accession>
<dbReference type="CDD" id="cd14736">
    <property type="entry name" value="BACK_AtBPM-like"/>
    <property type="match status" value="1"/>
</dbReference>
<dbReference type="Pfam" id="PF22486">
    <property type="entry name" value="MATH_2"/>
    <property type="match status" value="1"/>
</dbReference>
<dbReference type="CDD" id="cd00121">
    <property type="entry name" value="MATH"/>
    <property type="match status" value="1"/>
</dbReference>
<dbReference type="PROSITE" id="PS50144">
    <property type="entry name" value="MATH"/>
    <property type="match status" value="1"/>
</dbReference>
<reference evidence="6" key="1">
    <citation type="submission" date="2019-08" db="EMBL/GenBank/DDBJ databases">
        <title>Reference gene set and small RNA set construction with multiple tissues from Davidia involucrata Baill.</title>
        <authorList>
            <person name="Yang H."/>
            <person name="Zhou C."/>
            <person name="Li G."/>
            <person name="Wang J."/>
            <person name="Gao P."/>
            <person name="Wang M."/>
            <person name="Wang R."/>
            <person name="Zhao Y."/>
        </authorList>
    </citation>
    <scope>NUCLEOTIDE SEQUENCE</scope>
    <source>
        <tissue evidence="6">Mixed with DoveR01_LX</tissue>
    </source>
</reference>
<dbReference type="GO" id="GO:0071472">
    <property type="term" value="P:cellular response to salt stress"/>
    <property type="evidence" value="ECO:0007669"/>
    <property type="project" value="UniProtKB-ARBA"/>
</dbReference>
<dbReference type="AlphaFoldDB" id="A0A5B7AP64"/>
<dbReference type="InterPro" id="IPR045005">
    <property type="entry name" value="BPM1-6"/>
</dbReference>
<feature type="domain" description="BTB" evidence="4">
    <location>
        <begin position="189"/>
        <end position="256"/>
    </location>
</feature>
<feature type="domain" description="MATH" evidence="5">
    <location>
        <begin position="19"/>
        <end position="153"/>
    </location>
</feature>
<dbReference type="InterPro" id="IPR056423">
    <property type="entry name" value="BACK_BPM_SPOP"/>
</dbReference>
<evidence type="ECO:0000256" key="2">
    <source>
        <dbReference type="ARBA" id="ARBA00004906"/>
    </source>
</evidence>
<organism evidence="6">
    <name type="scientific">Davidia involucrata</name>
    <name type="common">Dove tree</name>
    <dbReference type="NCBI Taxonomy" id="16924"/>
    <lineage>
        <taxon>Eukaryota</taxon>
        <taxon>Viridiplantae</taxon>
        <taxon>Streptophyta</taxon>
        <taxon>Embryophyta</taxon>
        <taxon>Tracheophyta</taxon>
        <taxon>Spermatophyta</taxon>
        <taxon>Magnoliopsida</taxon>
        <taxon>eudicotyledons</taxon>
        <taxon>Gunneridae</taxon>
        <taxon>Pentapetalae</taxon>
        <taxon>asterids</taxon>
        <taxon>Cornales</taxon>
        <taxon>Nyssaceae</taxon>
        <taxon>Davidia</taxon>
    </lineage>
</organism>
<dbReference type="FunFam" id="3.30.710.10:FF:000136">
    <property type="entry name" value="BTB-POZ and math domain 1"/>
    <property type="match status" value="1"/>
</dbReference>
<dbReference type="SMART" id="SM00225">
    <property type="entry name" value="BTB"/>
    <property type="match status" value="1"/>
</dbReference>
<sequence>MIVFDQNESCSKSINETVNGSHHFAIKGYSLAKGMGPGKYIASDTFTVGGYDWAIYFYPDGKNLEDSSMYVSVFIALASEGTDVRALFELTLLDQSGKGKHKVHSHFDRALESGPYTLKYRGSMWGYKRFFRRTTLETSDYIKDDCLSMHCTVGVVRTRVEGPKQYSIPLPPSDMGQSLKDLLESEVGCDIVFQVGDETFKAHKLILAARSPVFRAQFYGLIGNPNMEKAVLEDVEPSIFKAMLLFIYSDKLPNVQEITGSSSVCTSTIMVQHLLAAADRFGLDRLKQLCEAKLCEEVNADTVATTLPLAEQHRCPQLKAICLKFAATNLGVVMQSDGFRFLEESCPSLLSELLETVASADENSSLLLTRKRSDSNIFGLDLAAESVNPNVRRMRRRL</sequence>
<dbReference type="GO" id="GO:0016567">
    <property type="term" value="P:protein ubiquitination"/>
    <property type="evidence" value="ECO:0007669"/>
    <property type="project" value="InterPro"/>
</dbReference>
<proteinExistence type="inferred from homology"/>
<dbReference type="PROSITE" id="PS50097">
    <property type="entry name" value="BTB"/>
    <property type="match status" value="1"/>
</dbReference>
<dbReference type="PANTHER" id="PTHR26379">
    <property type="entry name" value="BTB/POZ AND MATH DOMAIN-CONTAINING PROTEIN 1"/>
    <property type="match status" value="1"/>
</dbReference>
<comment type="function">
    <text evidence="1">May act as a substrate-specific adapter of an E3 ubiquitin-protein ligase complex (CUL3-RBX1-BTB) which mediates the ubiquitination and subsequent proteasomal degradation of target proteins.</text>
</comment>
<evidence type="ECO:0000256" key="3">
    <source>
        <dbReference type="ARBA" id="ARBA00010846"/>
    </source>
</evidence>
<dbReference type="SUPFAM" id="SSF54695">
    <property type="entry name" value="POZ domain"/>
    <property type="match status" value="1"/>
</dbReference>
<protein>
    <submittedName>
        <fullName evidence="6">Putative BTB/POZ and MATH domain-containing protein 3 isoform X1</fullName>
    </submittedName>
</protein>
<dbReference type="PANTHER" id="PTHR26379:SF293">
    <property type="entry name" value="BTB_POZ AND MATH DOMAIN-CONTAINING PROTEIN 3"/>
    <property type="match status" value="1"/>
</dbReference>
<dbReference type="Gene3D" id="3.30.710.10">
    <property type="entry name" value="Potassium Channel Kv1.1, Chain A"/>
    <property type="match status" value="1"/>
</dbReference>
<evidence type="ECO:0000256" key="1">
    <source>
        <dbReference type="ARBA" id="ARBA00002668"/>
    </source>
</evidence>
<dbReference type="InterPro" id="IPR002083">
    <property type="entry name" value="MATH/TRAF_dom"/>
</dbReference>
<name>A0A5B7AP64_DAVIN</name>
<dbReference type="InterPro" id="IPR011333">
    <property type="entry name" value="SKP1/BTB/POZ_sf"/>
</dbReference>
<dbReference type="Pfam" id="PF00651">
    <property type="entry name" value="BTB"/>
    <property type="match status" value="1"/>
</dbReference>
<comment type="pathway">
    <text evidence="2">Protein modification; protein ubiquitination.</text>
</comment>
<dbReference type="CDD" id="cd18280">
    <property type="entry name" value="BTB_POZ_BPM_plant"/>
    <property type="match status" value="1"/>
</dbReference>
<dbReference type="InterPro" id="IPR034090">
    <property type="entry name" value="BPM_C"/>
</dbReference>
<evidence type="ECO:0000259" key="5">
    <source>
        <dbReference type="PROSITE" id="PS50144"/>
    </source>
</evidence>
<dbReference type="SUPFAM" id="SSF49599">
    <property type="entry name" value="TRAF domain-like"/>
    <property type="match status" value="1"/>
</dbReference>
<gene>
    <name evidence="6" type="ORF">Din_027595</name>
</gene>
<dbReference type="Pfam" id="PF24570">
    <property type="entry name" value="BACK_BPM_SPOP"/>
    <property type="match status" value="1"/>
</dbReference>
<evidence type="ECO:0000313" key="6">
    <source>
        <dbReference type="EMBL" id="MPA58154.1"/>
    </source>
</evidence>
<dbReference type="Gene3D" id="1.25.40.420">
    <property type="match status" value="1"/>
</dbReference>
<dbReference type="EMBL" id="GHES01027595">
    <property type="protein sequence ID" value="MPA58154.1"/>
    <property type="molecule type" value="Transcribed_RNA"/>
</dbReference>
<dbReference type="InterPro" id="IPR008974">
    <property type="entry name" value="TRAF-like"/>
</dbReference>
<dbReference type="Gene3D" id="2.60.210.10">
    <property type="entry name" value="Apoptosis, Tumor Necrosis Factor Receptor Associated Protein 2, Chain A"/>
    <property type="match status" value="1"/>
</dbReference>
<dbReference type="SMART" id="SM00061">
    <property type="entry name" value="MATH"/>
    <property type="match status" value="1"/>
</dbReference>
<comment type="similarity">
    <text evidence="3">Belongs to the Tdpoz family.</text>
</comment>
<evidence type="ECO:0000259" key="4">
    <source>
        <dbReference type="PROSITE" id="PS50097"/>
    </source>
</evidence>